<name>A0A2S2QV67_9HEMI</name>
<evidence type="ECO:0000256" key="1">
    <source>
        <dbReference type="ARBA" id="ARBA00004443"/>
    </source>
</evidence>
<keyword evidence="8" id="KW-0496">Mitochondrion</keyword>
<evidence type="ECO:0000256" key="3">
    <source>
        <dbReference type="ARBA" id="ARBA00014109"/>
    </source>
</evidence>
<evidence type="ECO:0000256" key="7">
    <source>
        <dbReference type="ARBA" id="ARBA00022982"/>
    </source>
</evidence>
<dbReference type="AlphaFoldDB" id="A0A2S2QV67"/>
<evidence type="ECO:0000256" key="2">
    <source>
        <dbReference type="ARBA" id="ARBA00008317"/>
    </source>
</evidence>
<keyword evidence="5" id="KW-0679">Respiratory chain</keyword>
<dbReference type="Pfam" id="PF10249">
    <property type="entry name" value="NDUFB10"/>
    <property type="match status" value="1"/>
</dbReference>
<dbReference type="GO" id="GO:0045271">
    <property type="term" value="C:respiratory chain complex I"/>
    <property type="evidence" value="ECO:0007669"/>
    <property type="project" value="UniProtKB-ARBA"/>
</dbReference>
<evidence type="ECO:0000313" key="10">
    <source>
        <dbReference type="EMBL" id="MBY81659.1"/>
    </source>
</evidence>
<dbReference type="PANTHER" id="PTHR13094">
    <property type="entry name" value="NADH-UBIQUINONE OXIDOREDUCTASE PDSW SUBUNIT"/>
    <property type="match status" value="1"/>
</dbReference>
<dbReference type="PANTHER" id="PTHR13094:SF1">
    <property type="entry name" value="NADH DEHYDROGENASE [UBIQUINONE] 1 BETA SUBCOMPLEX SUBUNIT 10"/>
    <property type="match status" value="1"/>
</dbReference>
<dbReference type="EMBL" id="GGMS01012456">
    <property type="protein sequence ID" value="MBY81659.1"/>
    <property type="molecule type" value="Transcribed_RNA"/>
</dbReference>
<protein>
    <recommendedName>
        <fullName evidence="3">NADH dehydrogenase [ubiquinone] 1 beta subcomplex subunit 10</fullName>
    </recommendedName>
</protein>
<keyword evidence="7" id="KW-0249">Electron transport</keyword>
<evidence type="ECO:0000256" key="4">
    <source>
        <dbReference type="ARBA" id="ARBA00022448"/>
    </source>
</evidence>
<accession>A0A2S2QV67</accession>
<dbReference type="InterPro" id="IPR019377">
    <property type="entry name" value="NADH_UbQ_OxRdtase_su10"/>
</dbReference>
<keyword evidence="9" id="KW-0472">Membrane</keyword>
<comment type="subcellular location">
    <subcellularLocation>
        <location evidence="1">Mitochondrion inner membrane</location>
        <topology evidence="1">Peripheral membrane protein</topology>
        <orientation evidence="1">Matrix side</orientation>
    </subcellularLocation>
</comment>
<dbReference type="OrthoDB" id="6017729at2759"/>
<evidence type="ECO:0000256" key="6">
    <source>
        <dbReference type="ARBA" id="ARBA00022792"/>
    </source>
</evidence>
<sequence>MSSDTDTKPDKIFGYEKQVYTGRNPIENVLEVAKGILFGPLIWVRETIVKPNQKDYNYYHEELRRVPTVDQCYDDDRLCKWEATQQLIRDKYVEQENIIVIYNNFLKDIFKLITNILKTLNHKYSFYVLENFSCIICYASSYHMKLKYFYRILRINTFDLNLNFF</sequence>
<comment type="similarity">
    <text evidence="2">Belongs to the complex I NDUFB10 subunit family.</text>
</comment>
<evidence type="ECO:0000256" key="5">
    <source>
        <dbReference type="ARBA" id="ARBA00022660"/>
    </source>
</evidence>
<dbReference type="GO" id="GO:0005743">
    <property type="term" value="C:mitochondrial inner membrane"/>
    <property type="evidence" value="ECO:0007669"/>
    <property type="project" value="UniProtKB-SubCell"/>
</dbReference>
<keyword evidence="6" id="KW-0999">Mitochondrion inner membrane</keyword>
<organism evidence="10">
    <name type="scientific">Sipha flava</name>
    <name type="common">yellow sugarcane aphid</name>
    <dbReference type="NCBI Taxonomy" id="143950"/>
    <lineage>
        <taxon>Eukaryota</taxon>
        <taxon>Metazoa</taxon>
        <taxon>Ecdysozoa</taxon>
        <taxon>Arthropoda</taxon>
        <taxon>Hexapoda</taxon>
        <taxon>Insecta</taxon>
        <taxon>Pterygota</taxon>
        <taxon>Neoptera</taxon>
        <taxon>Paraneoptera</taxon>
        <taxon>Hemiptera</taxon>
        <taxon>Sternorrhyncha</taxon>
        <taxon>Aphidomorpha</taxon>
        <taxon>Aphidoidea</taxon>
        <taxon>Aphididae</taxon>
        <taxon>Sipha</taxon>
    </lineage>
</organism>
<evidence type="ECO:0000256" key="8">
    <source>
        <dbReference type="ARBA" id="ARBA00023128"/>
    </source>
</evidence>
<proteinExistence type="inferred from homology"/>
<keyword evidence="4" id="KW-0813">Transport</keyword>
<gene>
    <name evidence="10" type="primary">NDUBA</name>
    <name evidence="10" type="ORF">g.60872</name>
</gene>
<dbReference type="InterPro" id="IPR039993">
    <property type="entry name" value="NDUFB10"/>
</dbReference>
<reference evidence="10" key="1">
    <citation type="submission" date="2018-04" db="EMBL/GenBank/DDBJ databases">
        <title>Transcriptome assembly of Sipha flava.</title>
        <authorList>
            <person name="Scully E.D."/>
            <person name="Geib S.M."/>
            <person name="Palmer N.A."/>
            <person name="Koch K."/>
            <person name="Bradshaw J."/>
            <person name="Heng-Moss T."/>
            <person name="Sarath G."/>
        </authorList>
    </citation>
    <scope>NUCLEOTIDE SEQUENCE</scope>
</reference>
<evidence type="ECO:0000256" key="9">
    <source>
        <dbReference type="ARBA" id="ARBA00023136"/>
    </source>
</evidence>